<dbReference type="PROSITE" id="PS00584">
    <property type="entry name" value="PFKB_KINASES_2"/>
    <property type="match status" value="1"/>
</dbReference>
<dbReference type="UniPathway" id="UPA00916">
    <property type="reaction ID" value="UER00889"/>
</dbReference>
<feature type="active site" description="Proton acceptor" evidence="12">
    <location>
        <position position="249"/>
    </location>
</feature>
<evidence type="ECO:0000256" key="1">
    <source>
        <dbReference type="ARBA" id="ARBA00005380"/>
    </source>
</evidence>
<dbReference type="SUPFAM" id="SSF53613">
    <property type="entry name" value="Ribokinase-like"/>
    <property type="match status" value="1"/>
</dbReference>
<keyword evidence="9 12" id="KW-0460">Magnesium</keyword>
<dbReference type="CDD" id="cd01174">
    <property type="entry name" value="ribokinase"/>
    <property type="match status" value="1"/>
</dbReference>
<keyword evidence="7 12" id="KW-0418">Kinase</keyword>
<comment type="similarity">
    <text evidence="12">Belongs to the carbohydrate kinase PfkB family. Ribokinase subfamily.</text>
</comment>
<evidence type="ECO:0000256" key="2">
    <source>
        <dbReference type="ARBA" id="ARBA00012035"/>
    </source>
</evidence>
<evidence type="ECO:0000256" key="9">
    <source>
        <dbReference type="ARBA" id="ARBA00022842"/>
    </source>
</evidence>
<comment type="cofactor">
    <cofactor evidence="12">
        <name>Mg(2+)</name>
        <dbReference type="ChEBI" id="CHEBI:18420"/>
    </cofactor>
    <text evidence="12">Requires a divalent cation, most likely magnesium in vivo, as an electrophilic catalyst to aid phosphoryl group transfer. It is the chelate of the metal and the nucleotide that is the actual substrate.</text>
</comment>
<dbReference type="Pfam" id="PF00294">
    <property type="entry name" value="PfkB"/>
    <property type="match status" value="1"/>
</dbReference>
<feature type="binding site" evidence="12">
    <location>
        <position position="284"/>
    </location>
    <ligand>
        <name>K(+)</name>
        <dbReference type="ChEBI" id="CHEBI:29103"/>
    </ligand>
</feature>
<dbReference type="RefSeq" id="WP_077684772.1">
    <property type="nucleotide sequence ID" value="NZ_CP019606.1"/>
</dbReference>
<evidence type="ECO:0000313" key="14">
    <source>
        <dbReference type="EMBL" id="AQP46441.1"/>
    </source>
</evidence>
<dbReference type="InterPro" id="IPR002173">
    <property type="entry name" value="Carboh/pur_kinase_PfkB_CS"/>
</dbReference>
<dbReference type="KEGG" id="tes:BW730_01590"/>
<comment type="catalytic activity">
    <reaction evidence="12">
        <text>D-ribose + ATP = D-ribose 5-phosphate + ADP + H(+)</text>
        <dbReference type="Rhea" id="RHEA:13697"/>
        <dbReference type="ChEBI" id="CHEBI:15378"/>
        <dbReference type="ChEBI" id="CHEBI:30616"/>
        <dbReference type="ChEBI" id="CHEBI:47013"/>
        <dbReference type="ChEBI" id="CHEBI:78346"/>
        <dbReference type="ChEBI" id="CHEBI:456216"/>
        <dbReference type="EC" id="2.7.1.15"/>
    </reaction>
</comment>
<feature type="binding site" evidence="12">
    <location>
        <position position="282"/>
    </location>
    <ligand>
        <name>K(+)</name>
        <dbReference type="ChEBI" id="CHEBI:29103"/>
    </ligand>
</feature>
<dbReference type="EMBL" id="CP019606">
    <property type="protein sequence ID" value="AQP46441.1"/>
    <property type="molecule type" value="Genomic_DNA"/>
</dbReference>
<evidence type="ECO:0000256" key="8">
    <source>
        <dbReference type="ARBA" id="ARBA00022840"/>
    </source>
</evidence>
<dbReference type="InterPro" id="IPR029056">
    <property type="entry name" value="Ribokinase-like"/>
</dbReference>
<dbReference type="GO" id="GO:0019303">
    <property type="term" value="P:D-ribose catabolic process"/>
    <property type="evidence" value="ECO:0007669"/>
    <property type="project" value="UniProtKB-UniRule"/>
</dbReference>
<evidence type="ECO:0000256" key="12">
    <source>
        <dbReference type="HAMAP-Rule" id="MF_01987"/>
    </source>
</evidence>
<feature type="binding site" evidence="12">
    <location>
        <begin position="217"/>
        <end position="222"/>
    </location>
    <ligand>
        <name>ATP</name>
        <dbReference type="ChEBI" id="CHEBI:30616"/>
    </ligand>
</feature>
<feature type="binding site" evidence="12">
    <location>
        <begin position="248"/>
        <end position="249"/>
    </location>
    <ligand>
        <name>ATP</name>
        <dbReference type="ChEBI" id="CHEBI:30616"/>
    </ligand>
</feature>
<dbReference type="GO" id="GO:0004747">
    <property type="term" value="F:ribokinase activity"/>
    <property type="evidence" value="ECO:0007669"/>
    <property type="project" value="UniProtKB-UniRule"/>
</dbReference>
<evidence type="ECO:0000256" key="10">
    <source>
        <dbReference type="ARBA" id="ARBA00022958"/>
    </source>
</evidence>
<dbReference type="OrthoDB" id="9775849at2"/>
<dbReference type="EC" id="2.7.1.15" evidence="2 12"/>
<evidence type="ECO:0000256" key="7">
    <source>
        <dbReference type="ARBA" id="ARBA00022777"/>
    </source>
</evidence>
<evidence type="ECO:0000313" key="15">
    <source>
        <dbReference type="Proteomes" id="UP000188145"/>
    </source>
</evidence>
<proteinExistence type="inferred from homology"/>
<dbReference type="GO" id="GO:0005524">
    <property type="term" value="F:ATP binding"/>
    <property type="evidence" value="ECO:0007669"/>
    <property type="project" value="UniProtKB-UniRule"/>
</dbReference>
<evidence type="ECO:0000256" key="6">
    <source>
        <dbReference type="ARBA" id="ARBA00022741"/>
    </source>
</evidence>
<dbReference type="PANTHER" id="PTHR10584:SF166">
    <property type="entry name" value="RIBOKINASE"/>
    <property type="match status" value="1"/>
</dbReference>
<evidence type="ECO:0000259" key="13">
    <source>
        <dbReference type="Pfam" id="PF00294"/>
    </source>
</evidence>
<comment type="subcellular location">
    <subcellularLocation>
        <location evidence="12">Cytoplasm</location>
    </subcellularLocation>
</comment>
<dbReference type="InterPro" id="IPR011877">
    <property type="entry name" value="Ribokinase"/>
</dbReference>
<protein>
    <recommendedName>
        <fullName evidence="3 12">Ribokinase</fullName>
        <shortName evidence="12">RK</shortName>
        <ecNumber evidence="2 12">2.7.1.15</ecNumber>
    </recommendedName>
</protein>
<evidence type="ECO:0000256" key="5">
    <source>
        <dbReference type="ARBA" id="ARBA00022723"/>
    </source>
</evidence>
<keyword evidence="15" id="KW-1185">Reference proteome</keyword>
<comment type="subunit">
    <text evidence="12">Homodimer.</text>
</comment>
<comment type="pathway">
    <text evidence="12">Carbohydrate metabolism; D-ribose degradation; D-ribose 5-phosphate from beta-D-ribopyranose: step 2/2.</text>
</comment>
<dbReference type="AlphaFoldDB" id="A0A1Q2CK05"/>
<comment type="similarity">
    <text evidence="1">Belongs to the carbohydrate kinase pfkB family.</text>
</comment>
<comment type="caution">
    <text evidence="12">Lacks conserved residue(s) required for the propagation of feature annotation.</text>
</comment>
<dbReference type="InterPro" id="IPR011611">
    <property type="entry name" value="PfkB_dom"/>
</dbReference>
<dbReference type="Gene3D" id="3.40.1190.20">
    <property type="match status" value="1"/>
</dbReference>
<dbReference type="GO" id="GO:0005829">
    <property type="term" value="C:cytosol"/>
    <property type="evidence" value="ECO:0007669"/>
    <property type="project" value="TreeGrafter"/>
</dbReference>
<dbReference type="HAMAP" id="MF_01987">
    <property type="entry name" value="Ribokinase"/>
    <property type="match status" value="1"/>
</dbReference>
<dbReference type="PANTHER" id="PTHR10584">
    <property type="entry name" value="SUGAR KINASE"/>
    <property type="match status" value="1"/>
</dbReference>
<comment type="activity regulation">
    <text evidence="12">Activated by a monovalent cation that binds near, but not in, the active site. The most likely occupant of the site in vivo is potassium. Ion binding induces a conformational change that may alter substrate affinity.</text>
</comment>
<feature type="binding site" evidence="12">
    <location>
        <position position="288"/>
    </location>
    <ligand>
        <name>K(+)</name>
        <dbReference type="ChEBI" id="CHEBI:29103"/>
    </ligand>
</feature>
<comment type="function">
    <text evidence="12">Catalyzes the phosphorylation of ribose at O-5 in a reaction requiring ATP and magnesium. The resulting D-ribose-5-phosphate can then be used either for sythesis of nucleotides, histidine, and tryptophan, or as a component of the pentose phosphate pathway.</text>
</comment>
<keyword evidence="5 12" id="KW-0479">Metal-binding</keyword>
<feature type="binding site" evidence="12">
    <location>
        <position position="245"/>
    </location>
    <ligand>
        <name>K(+)</name>
        <dbReference type="ChEBI" id="CHEBI:29103"/>
    </ligand>
</feature>
<organism evidence="14 15">
    <name type="scientific">Tessaracoccus aquimaris</name>
    <dbReference type="NCBI Taxonomy" id="1332264"/>
    <lineage>
        <taxon>Bacteria</taxon>
        <taxon>Bacillati</taxon>
        <taxon>Actinomycetota</taxon>
        <taxon>Actinomycetes</taxon>
        <taxon>Propionibacteriales</taxon>
        <taxon>Propionibacteriaceae</taxon>
        <taxon>Tessaracoccus</taxon>
    </lineage>
</organism>
<keyword evidence="8 12" id="KW-0067">ATP-binding</keyword>
<keyword evidence="11 12" id="KW-0119">Carbohydrate metabolism</keyword>
<gene>
    <name evidence="12" type="primary">rbsK</name>
    <name evidence="14" type="ORF">BW730_01590</name>
</gene>
<feature type="binding site" evidence="12">
    <location>
        <position position="279"/>
    </location>
    <ligand>
        <name>K(+)</name>
        <dbReference type="ChEBI" id="CHEBI:29103"/>
    </ligand>
</feature>
<dbReference type="PRINTS" id="PR00990">
    <property type="entry name" value="RIBOKINASE"/>
</dbReference>
<keyword evidence="10 12" id="KW-0630">Potassium</keyword>
<feature type="binding site" evidence="12">
    <location>
        <position position="243"/>
    </location>
    <ligand>
        <name>K(+)</name>
        <dbReference type="ChEBI" id="CHEBI:29103"/>
    </ligand>
</feature>
<feature type="binding site" evidence="12">
    <location>
        <position position="249"/>
    </location>
    <ligand>
        <name>substrate</name>
    </ligand>
</feature>
<keyword evidence="6 12" id="KW-0547">Nucleotide-binding</keyword>
<sequence length="299" mass="29621">MGNVVVVGSLNVDLHLLLQRHILPGETLLAGGGTFSPGGKGANQACAAALAGAPTVMAGAIGDDAASSVATSRLEDAGVDLSHVKRLEGPSGLAVVSVDAEGENTVVVVPGANGLVTPEMVQGWAEVISGADVVVLQGEISAESNLAAARLVTGRLVVNLAPVIEVDPTVLLNARPLVVNEHEGAAALLQLGGADLTDPRAIVEGLRAAGIESVVMTVGSAGSLVAEGSDVTEVASPKVKAVDTVGAGDAFCGALSARLAAGDSLLDASGYASRFAAYTVQHEGAQSSYPAVGTELPTL</sequence>
<keyword evidence="12" id="KW-0963">Cytoplasm</keyword>
<dbReference type="GO" id="GO:0046872">
    <property type="term" value="F:metal ion binding"/>
    <property type="evidence" value="ECO:0007669"/>
    <property type="project" value="UniProtKB-KW"/>
</dbReference>
<dbReference type="InterPro" id="IPR002139">
    <property type="entry name" value="Ribo/fructo_kinase"/>
</dbReference>
<keyword evidence="4 12" id="KW-0808">Transferase</keyword>
<dbReference type="Proteomes" id="UP000188145">
    <property type="component" value="Chromosome"/>
</dbReference>
<feature type="binding site" evidence="12">
    <location>
        <begin position="39"/>
        <end position="43"/>
    </location>
    <ligand>
        <name>substrate</name>
    </ligand>
</feature>
<dbReference type="STRING" id="1332264.BW730_01590"/>
<evidence type="ECO:0000256" key="4">
    <source>
        <dbReference type="ARBA" id="ARBA00022679"/>
    </source>
</evidence>
<evidence type="ECO:0000256" key="11">
    <source>
        <dbReference type="ARBA" id="ARBA00023277"/>
    </source>
</evidence>
<feature type="binding site" evidence="12">
    <location>
        <begin position="11"/>
        <end position="13"/>
    </location>
    <ligand>
        <name>substrate</name>
    </ligand>
</feature>
<name>A0A1Q2CK05_9ACTN</name>
<feature type="domain" description="Carbohydrate kinase PfkB" evidence="13">
    <location>
        <begin position="2"/>
        <end position="290"/>
    </location>
</feature>
<feature type="binding site" evidence="12">
    <location>
        <position position="139"/>
    </location>
    <ligand>
        <name>substrate</name>
    </ligand>
</feature>
<evidence type="ECO:0000256" key="3">
    <source>
        <dbReference type="ARBA" id="ARBA00016943"/>
    </source>
</evidence>
<feature type="binding site" evidence="12">
    <location>
        <position position="180"/>
    </location>
    <ligand>
        <name>ATP</name>
        <dbReference type="ChEBI" id="CHEBI:30616"/>
    </ligand>
</feature>
<reference evidence="15" key="1">
    <citation type="submission" date="2017-02" db="EMBL/GenBank/DDBJ databases">
        <title>Tessaracoccus aquaemaris sp. nov., isolated from the intestine of a Korean rockfish, Sebastes schlegelii, in a marine aquaculture pond.</title>
        <authorList>
            <person name="Tak E.J."/>
            <person name="Bae J.-W."/>
        </authorList>
    </citation>
    <scope>NUCLEOTIDE SEQUENCE [LARGE SCALE GENOMIC DNA]</scope>
    <source>
        <strain evidence="15">NSG39</strain>
    </source>
</reference>
<accession>A0A1Q2CK05</accession>